<dbReference type="RefSeq" id="WP_306355542.1">
    <property type="nucleotide sequence ID" value="NZ_JASAWV010000018.1"/>
</dbReference>
<sequence>MSDIFKSIADMLEKMSVKRESKPMGTGTEPCKTTVNIKHIDTEGNPLPEGIVVVVYDKANNPRAGDIDKFGISTHSDVLCGKIRWRLFEVGAGERAKGYDLENGRMLLKAKNTITGEESKHSDSKNQEINPLKISVAVSRNQIISTYTYNCSCDQPTENYPYSARTFKLIEEMAPIISTYSQIYKVPPIAVAGAIADEYNTSKGLKRFFDWIQDDVLLNYMPNFAIEFDAVINSNSKLFNATKHDLGVGNIKLETAKTIYDNNKNEFGNLNWDYTDVVDYLRTRDGTAHMTAIYIAEANEKLNSYIQDYPDCKKEAVLVTYYKQGPSYLSRFLKAKKLDPNRRILPGEGCRVCLQRDKFLKIFSKRYWDQIGGKYYA</sequence>
<proteinExistence type="predicted"/>
<dbReference type="EMBL" id="JASAXT010000017">
    <property type="protein sequence ID" value="MDP8149184.1"/>
    <property type="molecule type" value="Genomic_DNA"/>
</dbReference>
<name>A0AAW8CL78_9PAST</name>
<protein>
    <submittedName>
        <fullName evidence="1">Uncharacterized protein</fullName>
    </submittedName>
</protein>
<organism evidence="1 2">
    <name type="scientific">Phocoenobacter atlanticus subsp. atlanticus</name>
    <dbReference type="NCBI Taxonomy" id="3061285"/>
    <lineage>
        <taxon>Bacteria</taxon>
        <taxon>Pseudomonadati</taxon>
        <taxon>Pseudomonadota</taxon>
        <taxon>Gammaproteobacteria</taxon>
        <taxon>Pasteurellales</taxon>
        <taxon>Pasteurellaceae</taxon>
        <taxon>Phocoenobacter</taxon>
        <taxon>Phocoenobacter atlanticus</taxon>
    </lineage>
</organism>
<comment type="caution">
    <text evidence="1">The sequence shown here is derived from an EMBL/GenBank/DDBJ whole genome shotgun (WGS) entry which is preliminary data.</text>
</comment>
<evidence type="ECO:0000313" key="2">
    <source>
        <dbReference type="Proteomes" id="UP001226020"/>
    </source>
</evidence>
<accession>A0AAW8CL78</accession>
<keyword evidence="2" id="KW-1185">Reference proteome</keyword>
<evidence type="ECO:0000313" key="1">
    <source>
        <dbReference type="EMBL" id="MDP8149184.1"/>
    </source>
</evidence>
<dbReference type="AlphaFoldDB" id="A0AAW8CL78"/>
<gene>
    <name evidence="1" type="ORF">QJU57_08870</name>
</gene>
<reference evidence="1 2" key="1">
    <citation type="journal article" date="2023" name="Front. Microbiol.">
        <title>Phylogeography and host specificity of Pasteurellaceae pathogenic to sea-farmed fish in the north-east Atlantic.</title>
        <authorList>
            <person name="Gulla S."/>
            <person name="Colquhoun D.J."/>
            <person name="Olsen A.B."/>
            <person name="Spilsberg B."/>
            <person name="Lagesen K."/>
            <person name="Aakesson C.P."/>
            <person name="Strom S."/>
            <person name="Manji F."/>
            <person name="Birkbeck T.H."/>
            <person name="Nilsen H.K."/>
        </authorList>
    </citation>
    <scope>NUCLEOTIDE SEQUENCE [LARGE SCALE GENOMIC DNA]</scope>
    <source>
        <strain evidence="1 2">NVIB3131</strain>
    </source>
</reference>
<dbReference type="Proteomes" id="UP001226020">
    <property type="component" value="Unassembled WGS sequence"/>
</dbReference>